<protein>
    <recommendedName>
        <fullName evidence="11">Zinc finger PHD-type domain-containing protein</fullName>
    </recommendedName>
</protein>
<dbReference type="SUPFAM" id="SSF57903">
    <property type="entry name" value="FYVE/PHD zinc finger"/>
    <property type="match status" value="1"/>
</dbReference>
<dbReference type="InterPro" id="IPR001965">
    <property type="entry name" value="Znf_PHD"/>
</dbReference>
<dbReference type="GO" id="GO:0005634">
    <property type="term" value="C:nucleus"/>
    <property type="evidence" value="ECO:0007669"/>
    <property type="project" value="UniProtKB-SubCell"/>
</dbReference>
<dbReference type="GO" id="GO:0008270">
    <property type="term" value="F:zinc ion binding"/>
    <property type="evidence" value="ECO:0007669"/>
    <property type="project" value="UniProtKB-KW"/>
</dbReference>
<organism evidence="12 13">
    <name type="scientific">Marchantia polymorpha subsp. ruderalis</name>
    <dbReference type="NCBI Taxonomy" id="1480154"/>
    <lineage>
        <taxon>Eukaryota</taxon>
        <taxon>Viridiplantae</taxon>
        <taxon>Streptophyta</taxon>
        <taxon>Embryophyta</taxon>
        <taxon>Marchantiophyta</taxon>
        <taxon>Marchantiopsida</taxon>
        <taxon>Marchantiidae</taxon>
        <taxon>Marchantiales</taxon>
        <taxon>Marchantiaceae</taxon>
        <taxon>Marchantia</taxon>
    </lineage>
</organism>
<dbReference type="EMBL" id="LVLJ01003222">
    <property type="protein sequence ID" value="OAE22298.1"/>
    <property type="molecule type" value="Genomic_DNA"/>
</dbReference>
<feature type="compositionally biased region" description="Polar residues" evidence="10">
    <location>
        <begin position="249"/>
        <end position="263"/>
    </location>
</feature>
<feature type="region of interest" description="Disordered" evidence="10">
    <location>
        <begin position="237"/>
        <end position="279"/>
    </location>
</feature>
<evidence type="ECO:0000256" key="10">
    <source>
        <dbReference type="SAM" id="MobiDB-lite"/>
    </source>
</evidence>
<keyword evidence="4" id="KW-0479">Metal-binding</keyword>
<keyword evidence="6" id="KW-0862">Zinc</keyword>
<sequence length="363" mass="41212">MSDLIETLWSVQGHFIAHLTFGASDYQIDPRAIDVALKSFHVSIVVDALSLGASDQGCGSRGRLWFQCGDWLVSVIVPFVKRWTNTIRFDLSYWEPSLETSFHPVAADPRPSKEAEGSHSSDCVVASRFMSCRTRTMREQETCRWHVRNYGSEEEPKHVTLCNACKINFDQGKYCPFCVQIYREKDPDSFDGKEWVGCDNRTCRRWVHVDCEVGAGNKVDSAAFYLCPSCRENAQELGDRKRPGRPPAQDQSVATNHSNSDSTPMDVEQKPKMSLSIRNSRRPLQVDLSKLETSSLKRYRRVYNLREVTSSCKEELIPAVARHFAAQVVEENETLLTFACFLKKQQNFSASSLTHRIPRTAAK</sequence>
<dbReference type="AlphaFoldDB" id="A0A176VMZ4"/>
<gene>
    <name evidence="12" type="ORF">AXG93_1504s1080</name>
</gene>
<evidence type="ECO:0000259" key="11">
    <source>
        <dbReference type="SMART" id="SM00249"/>
    </source>
</evidence>
<accession>A0A176VMZ4</accession>
<evidence type="ECO:0000256" key="1">
    <source>
        <dbReference type="ARBA" id="ARBA00004123"/>
    </source>
</evidence>
<dbReference type="PANTHER" id="PTHR13286">
    <property type="entry name" value="SAP30"/>
    <property type="match status" value="1"/>
</dbReference>
<dbReference type="InterPro" id="IPR024145">
    <property type="entry name" value="His_deAcase_SAP30/SAP30L"/>
</dbReference>
<dbReference type="SMART" id="SM00249">
    <property type="entry name" value="PHD"/>
    <property type="match status" value="1"/>
</dbReference>
<keyword evidence="8" id="KW-0804">Transcription</keyword>
<evidence type="ECO:0000256" key="4">
    <source>
        <dbReference type="ARBA" id="ARBA00022723"/>
    </source>
</evidence>
<evidence type="ECO:0000313" key="12">
    <source>
        <dbReference type="EMBL" id="OAE22298.1"/>
    </source>
</evidence>
<comment type="similarity">
    <text evidence="2">Belongs to the SAP30 family.</text>
</comment>
<dbReference type="Gene3D" id="3.30.40.10">
    <property type="entry name" value="Zinc/RING finger domain, C3HC4 (zinc finger)"/>
    <property type="match status" value="1"/>
</dbReference>
<evidence type="ECO:0000256" key="5">
    <source>
        <dbReference type="ARBA" id="ARBA00022771"/>
    </source>
</evidence>
<evidence type="ECO:0000256" key="6">
    <source>
        <dbReference type="ARBA" id="ARBA00022833"/>
    </source>
</evidence>
<dbReference type="InterPro" id="IPR011011">
    <property type="entry name" value="Znf_FYVE_PHD"/>
</dbReference>
<evidence type="ECO:0000256" key="2">
    <source>
        <dbReference type="ARBA" id="ARBA00006283"/>
    </source>
</evidence>
<keyword evidence="9" id="KW-0539">Nucleus</keyword>
<keyword evidence="7" id="KW-0805">Transcription regulation</keyword>
<reference evidence="12" key="1">
    <citation type="submission" date="2016-03" db="EMBL/GenBank/DDBJ databases">
        <title>Mechanisms controlling the formation of the plant cell surface in tip-growing cells are functionally conserved among land plants.</title>
        <authorList>
            <person name="Honkanen S."/>
            <person name="Jones V.A."/>
            <person name="Morieri G."/>
            <person name="Champion C."/>
            <person name="Hetherington A.J."/>
            <person name="Kelly S."/>
            <person name="Saint-Marcoux D."/>
            <person name="Proust H."/>
            <person name="Prescott H."/>
            <person name="Dolan L."/>
        </authorList>
    </citation>
    <scope>NUCLEOTIDE SEQUENCE [LARGE SCALE GENOMIC DNA]</scope>
    <source>
        <tissue evidence="12">Whole gametophyte</tissue>
    </source>
</reference>
<name>A0A176VMZ4_MARPO</name>
<comment type="caution">
    <text evidence="12">The sequence shown here is derived from an EMBL/GenBank/DDBJ whole genome shotgun (WGS) entry which is preliminary data.</text>
</comment>
<evidence type="ECO:0000256" key="8">
    <source>
        <dbReference type="ARBA" id="ARBA00023163"/>
    </source>
</evidence>
<evidence type="ECO:0000256" key="9">
    <source>
        <dbReference type="ARBA" id="ARBA00023242"/>
    </source>
</evidence>
<feature type="domain" description="Zinc finger PHD-type" evidence="11">
    <location>
        <begin position="174"/>
        <end position="231"/>
    </location>
</feature>
<dbReference type="InterPro" id="IPR013083">
    <property type="entry name" value="Znf_RING/FYVE/PHD"/>
</dbReference>
<keyword evidence="5" id="KW-0863">Zinc-finger</keyword>
<evidence type="ECO:0000256" key="3">
    <source>
        <dbReference type="ARBA" id="ARBA00022491"/>
    </source>
</evidence>
<keyword evidence="3" id="KW-0678">Repressor</keyword>
<dbReference type="Pfam" id="PF13867">
    <property type="entry name" value="SAP30_Sin3_bdg"/>
    <property type="match status" value="1"/>
</dbReference>
<comment type="subcellular location">
    <subcellularLocation>
        <location evidence="1">Nucleus</location>
    </subcellularLocation>
</comment>
<evidence type="ECO:0000313" key="13">
    <source>
        <dbReference type="Proteomes" id="UP000077202"/>
    </source>
</evidence>
<keyword evidence="13" id="KW-1185">Reference proteome</keyword>
<dbReference type="PANTHER" id="PTHR13286:SF22">
    <property type="entry name" value="PHD-TYPE DOMAIN-CONTAINING PROTEIN"/>
    <property type="match status" value="1"/>
</dbReference>
<dbReference type="Gene3D" id="6.10.160.20">
    <property type="match status" value="1"/>
</dbReference>
<proteinExistence type="inferred from homology"/>
<evidence type="ECO:0000256" key="7">
    <source>
        <dbReference type="ARBA" id="ARBA00023015"/>
    </source>
</evidence>
<dbReference type="InterPro" id="IPR025718">
    <property type="entry name" value="SAP30_Sin3-bd"/>
</dbReference>
<dbReference type="Proteomes" id="UP000077202">
    <property type="component" value="Unassembled WGS sequence"/>
</dbReference>
<dbReference type="InterPro" id="IPR038291">
    <property type="entry name" value="SAP30_C_sf"/>
</dbReference>